<dbReference type="EMBL" id="VSSQ01097488">
    <property type="protein sequence ID" value="MPN40831.1"/>
    <property type="molecule type" value="Genomic_DNA"/>
</dbReference>
<dbReference type="AlphaFoldDB" id="A0A645HP53"/>
<evidence type="ECO:0000313" key="1">
    <source>
        <dbReference type="EMBL" id="MPN40831.1"/>
    </source>
</evidence>
<sequence>MFYACEKGLHYGPSKEILYIKRMGNKALAIGRIDDGLSAVQTQKTWFGTWALSSGGSIDGHLPVEENGAFYDDEFNFLYGLCNDKNIENVKVTLGSDDSTQGKQEYGTYDIKVNDGGFFYSDLLPIESGVSGDYILPIHIEGFDESGQLIYSYDEFEK</sequence>
<comment type="caution">
    <text evidence="1">The sequence shown here is derived from an EMBL/GenBank/DDBJ whole genome shotgun (WGS) entry which is preliminary data.</text>
</comment>
<protein>
    <submittedName>
        <fullName evidence="1">Uncharacterized protein</fullName>
    </submittedName>
</protein>
<name>A0A645HP53_9ZZZZ</name>
<reference evidence="1" key="1">
    <citation type="submission" date="2019-08" db="EMBL/GenBank/DDBJ databases">
        <authorList>
            <person name="Kucharzyk K."/>
            <person name="Murdoch R.W."/>
            <person name="Higgins S."/>
            <person name="Loffler F."/>
        </authorList>
    </citation>
    <scope>NUCLEOTIDE SEQUENCE</scope>
</reference>
<accession>A0A645HP53</accession>
<gene>
    <name evidence="1" type="ORF">SDC9_188371</name>
</gene>
<organism evidence="1">
    <name type="scientific">bioreactor metagenome</name>
    <dbReference type="NCBI Taxonomy" id="1076179"/>
    <lineage>
        <taxon>unclassified sequences</taxon>
        <taxon>metagenomes</taxon>
        <taxon>ecological metagenomes</taxon>
    </lineage>
</organism>
<proteinExistence type="predicted"/>